<dbReference type="EMBL" id="FWXI01000018">
    <property type="protein sequence ID" value="SMD01195.1"/>
    <property type="molecule type" value="Genomic_DNA"/>
</dbReference>
<keyword evidence="2" id="KW-1185">Reference proteome</keyword>
<dbReference type="Proteomes" id="UP000192738">
    <property type="component" value="Unassembled WGS sequence"/>
</dbReference>
<dbReference type="OrthoDB" id="9808993at2"/>
<sequence>MEHQVTTRWQAFTGRLGANSYSAEIVLEILLDSYRQYFRHYHGLSHLADCFKHLDEIKTELTNYDLVEYALWFHDIVCVPNAKSNEALSAAASYYAATQLRLADEFSRQAVRLIMLTNHKAVAENTDEAYLLDIDLVVLGREWDSFLGYEYQIKAEYSHMPEFDYRQGRQQFIKVFLSRDTIYQTDYFRKKYEQTARRNLVALQGFLANQIIGVTDGRV</sequence>
<dbReference type="STRING" id="112901.SAMN04488500_11881"/>
<name>A0A1W2DUJ2_9FIRM</name>
<dbReference type="AlphaFoldDB" id="A0A1W2DUJ2"/>
<organism evidence="1 2">
    <name type="scientific">Sporomusa malonica</name>
    <dbReference type="NCBI Taxonomy" id="112901"/>
    <lineage>
        <taxon>Bacteria</taxon>
        <taxon>Bacillati</taxon>
        <taxon>Bacillota</taxon>
        <taxon>Negativicutes</taxon>
        <taxon>Selenomonadales</taxon>
        <taxon>Sporomusaceae</taxon>
        <taxon>Sporomusa</taxon>
    </lineage>
</organism>
<keyword evidence="1" id="KW-0378">Hydrolase</keyword>
<protein>
    <submittedName>
        <fullName evidence="1">Predicted metal-dependent phosphohydrolase, HD superfamily</fullName>
    </submittedName>
</protein>
<evidence type="ECO:0000313" key="2">
    <source>
        <dbReference type="Proteomes" id="UP000192738"/>
    </source>
</evidence>
<dbReference type="PANTHER" id="PTHR21174">
    <property type="match status" value="1"/>
</dbReference>
<dbReference type="SUPFAM" id="SSF109604">
    <property type="entry name" value="HD-domain/PDEase-like"/>
    <property type="match status" value="1"/>
</dbReference>
<evidence type="ECO:0000313" key="1">
    <source>
        <dbReference type="EMBL" id="SMD01195.1"/>
    </source>
</evidence>
<accession>A0A1W2DUJ2</accession>
<dbReference type="RefSeq" id="WP_084577343.1">
    <property type="nucleotide sequence ID" value="NZ_CP155572.1"/>
</dbReference>
<dbReference type="PANTHER" id="PTHR21174:SF0">
    <property type="entry name" value="HD PHOSPHOHYDROLASE FAMILY PROTEIN-RELATED"/>
    <property type="match status" value="1"/>
</dbReference>
<dbReference type="InterPro" id="IPR009218">
    <property type="entry name" value="HD_phosphohydro"/>
</dbReference>
<gene>
    <name evidence="1" type="ORF">SAMN04488500_11881</name>
</gene>
<dbReference type="GO" id="GO:0016787">
    <property type="term" value="F:hydrolase activity"/>
    <property type="evidence" value="ECO:0007669"/>
    <property type="project" value="UniProtKB-KW"/>
</dbReference>
<dbReference type="PIRSF" id="PIRSF035170">
    <property type="entry name" value="HD_phosphohydro"/>
    <property type="match status" value="1"/>
</dbReference>
<proteinExistence type="predicted"/>
<reference evidence="1 2" key="1">
    <citation type="submission" date="2017-04" db="EMBL/GenBank/DDBJ databases">
        <authorList>
            <person name="Afonso C.L."/>
            <person name="Miller P.J."/>
            <person name="Scott M.A."/>
            <person name="Spackman E."/>
            <person name="Goraichik I."/>
            <person name="Dimitrov K.M."/>
            <person name="Suarez D.L."/>
            <person name="Swayne D.E."/>
        </authorList>
    </citation>
    <scope>NUCLEOTIDE SEQUENCE [LARGE SCALE GENOMIC DNA]</scope>
    <source>
        <strain evidence="1 2">DSM 5090</strain>
    </source>
</reference>